<dbReference type="AlphaFoldDB" id="A0A919PYC2"/>
<organism evidence="1 2">
    <name type="scientific">Dactylosporangium siamense</name>
    <dbReference type="NCBI Taxonomy" id="685454"/>
    <lineage>
        <taxon>Bacteria</taxon>
        <taxon>Bacillati</taxon>
        <taxon>Actinomycetota</taxon>
        <taxon>Actinomycetes</taxon>
        <taxon>Micromonosporales</taxon>
        <taxon>Micromonosporaceae</taxon>
        <taxon>Dactylosporangium</taxon>
    </lineage>
</organism>
<evidence type="ECO:0000313" key="1">
    <source>
        <dbReference type="EMBL" id="GIG53010.1"/>
    </source>
</evidence>
<protein>
    <submittedName>
        <fullName evidence="1">Uncharacterized protein</fullName>
    </submittedName>
</protein>
<name>A0A919PYC2_9ACTN</name>
<evidence type="ECO:0000313" key="2">
    <source>
        <dbReference type="Proteomes" id="UP000660611"/>
    </source>
</evidence>
<keyword evidence="2" id="KW-1185">Reference proteome</keyword>
<accession>A0A919PYC2</accession>
<dbReference type="EMBL" id="BONQ01000207">
    <property type="protein sequence ID" value="GIG53010.1"/>
    <property type="molecule type" value="Genomic_DNA"/>
</dbReference>
<proteinExistence type="predicted"/>
<sequence>MQHVSVTYVRVDMGAPTGTLLVKVDLKTFVHDFEVPAKPTV</sequence>
<reference evidence="1" key="1">
    <citation type="submission" date="2021-01" db="EMBL/GenBank/DDBJ databases">
        <title>Whole genome shotgun sequence of Dactylosporangium siamense NBRC 106093.</title>
        <authorList>
            <person name="Komaki H."/>
            <person name="Tamura T."/>
        </authorList>
    </citation>
    <scope>NUCLEOTIDE SEQUENCE</scope>
    <source>
        <strain evidence="1">NBRC 106093</strain>
    </source>
</reference>
<dbReference type="Proteomes" id="UP000660611">
    <property type="component" value="Unassembled WGS sequence"/>
</dbReference>
<gene>
    <name evidence="1" type="ORF">Dsi01nite_110510</name>
</gene>
<comment type="caution">
    <text evidence="1">The sequence shown here is derived from an EMBL/GenBank/DDBJ whole genome shotgun (WGS) entry which is preliminary data.</text>
</comment>